<dbReference type="Proteomes" id="UP000036681">
    <property type="component" value="Unplaced"/>
</dbReference>
<reference evidence="2" key="1">
    <citation type="submission" date="2017-02" db="UniProtKB">
        <authorList>
            <consortium name="WormBaseParasite"/>
        </authorList>
    </citation>
    <scope>IDENTIFICATION</scope>
</reference>
<sequence>MCNATVWHKYSSQLITASLSWLKTAIRFGMHQSMMVTNGQTSWLRCATTIPVSVADRWHQRQQARPSPWDTHSALS</sequence>
<name>A0A0M3IDQ3_ASCLU</name>
<dbReference type="AlphaFoldDB" id="A0A0M3IDQ3"/>
<organism evidence="1 2">
    <name type="scientific">Ascaris lumbricoides</name>
    <name type="common">Giant roundworm</name>
    <dbReference type="NCBI Taxonomy" id="6252"/>
    <lineage>
        <taxon>Eukaryota</taxon>
        <taxon>Metazoa</taxon>
        <taxon>Ecdysozoa</taxon>
        <taxon>Nematoda</taxon>
        <taxon>Chromadorea</taxon>
        <taxon>Rhabditida</taxon>
        <taxon>Spirurina</taxon>
        <taxon>Ascaridomorpha</taxon>
        <taxon>Ascaridoidea</taxon>
        <taxon>Ascarididae</taxon>
        <taxon>Ascaris</taxon>
    </lineage>
</organism>
<protein>
    <submittedName>
        <fullName evidence="2">Secreted protein</fullName>
    </submittedName>
</protein>
<evidence type="ECO:0000313" key="1">
    <source>
        <dbReference type="Proteomes" id="UP000036681"/>
    </source>
</evidence>
<dbReference type="WBParaSite" id="ALUE_0001617001-mRNA-1">
    <property type="protein sequence ID" value="ALUE_0001617001-mRNA-1"/>
    <property type="gene ID" value="ALUE_0001617001"/>
</dbReference>
<evidence type="ECO:0000313" key="2">
    <source>
        <dbReference type="WBParaSite" id="ALUE_0001617001-mRNA-1"/>
    </source>
</evidence>
<accession>A0A0M3IDQ3</accession>
<keyword evidence="1" id="KW-1185">Reference proteome</keyword>
<proteinExistence type="predicted"/>